<feature type="transmembrane region" description="Helical" evidence="9">
    <location>
        <begin position="124"/>
        <end position="148"/>
    </location>
</feature>
<evidence type="ECO:0000259" key="10">
    <source>
        <dbReference type="Pfam" id="PF04290"/>
    </source>
</evidence>
<feature type="transmembrane region" description="Helical" evidence="9">
    <location>
        <begin position="20"/>
        <end position="39"/>
    </location>
</feature>
<protein>
    <recommendedName>
        <fullName evidence="9">TRAP transporter small permease protein</fullName>
    </recommendedName>
</protein>
<accession>A0A840C1I5</accession>
<keyword evidence="6 9" id="KW-1133">Transmembrane helix</keyword>
<keyword evidence="5 9" id="KW-0812">Transmembrane</keyword>
<evidence type="ECO:0000256" key="7">
    <source>
        <dbReference type="ARBA" id="ARBA00023136"/>
    </source>
</evidence>
<comment type="caution">
    <text evidence="11">The sequence shown here is derived from an EMBL/GenBank/DDBJ whole genome shotgun (WGS) entry which is preliminary data.</text>
</comment>
<feature type="domain" description="Tripartite ATP-independent periplasmic transporters DctQ component" evidence="10">
    <location>
        <begin position="28"/>
        <end position="152"/>
    </location>
</feature>
<dbReference type="Proteomes" id="UP000577362">
    <property type="component" value="Unassembled WGS sequence"/>
</dbReference>
<name>A0A840C1I5_9HYPH</name>
<keyword evidence="2 9" id="KW-0813">Transport</keyword>
<evidence type="ECO:0000256" key="9">
    <source>
        <dbReference type="RuleBase" id="RU369079"/>
    </source>
</evidence>
<evidence type="ECO:0000256" key="6">
    <source>
        <dbReference type="ARBA" id="ARBA00022989"/>
    </source>
</evidence>
<evidence type="ECO:0000256" key="3">
    <source>
        <dbReference type="ARBA" id="ARBA00022475"/>
    </source>
</evidence>
<dbReference type="EMBL" id="JACIEN010000002">
    <property type="protein sequence ID" value="MBB4017518.1"/>
    <property type="molecule type" value="Genomic_DNA"/>
</dbReference>
<gene>
    <name evidence="11" type="ORF">GGR16_002547</name>
</gene>
<keyword evidence="12" id="KW-1185">Reference proteome</keyword>
<dbReference type="GO" id="GO:0015740">
    <property type="term" value="P:C4-dicarboxylate transport"/>
    <property type="evidence" value="ECO:0007669"/>
    <property type="project" value="TreeGrafter"/>
</dbReference>
<reference evidence="11 12" key="1">
    <citation type="submission" date="2020-08" db="EMBL/GenBank/DDBJ databases">
        <title>Genomic Encyclopedia of Type Strains, Phase IV (KMG-IV): sequencing the most valuable type-strain genomes for metagenomic binning, comparative biology and taxonomic classification.</title>
        <authorList>
            <person name="Goeker M."/>
        </authorList>
    </citation>
    <scope>NUCLEOTIDE SEQUENCE [LARGE SCALE GENOMIC DNA]</scope>
    <source>
        <strain evidence="11 12">DSM 103737</strain>
    </source>
</reference>
<comment type="function">
    <text evidence="9">Part of the tripartite ATP-independent periplasmic (TRAP) transport system.</text>
</comment>
<comment type="subunit">
    <text evidence="9">The complex comprises the extracytoplasmic solute receptor protein and the two transmembrane proteins.</text>
</comment>
<dbReference type="PANTHER" id="PTHR35011">
    <property type="entry name" value="2,3-DIKETO-L-GULONATE TRAP TRANSPORTER SMALL PERMEASE PROTEIN YIAM"/>
    <property type="match status" value="1"/>
</dbReference>
<dbReference type="AlphaFoldDB" id="A0A840C1I5"/>
<evidence type="ECO:0000256" key="1">
    <source>
        <dbReference type="ARBA" id="ARBA00004429"/>
    </source>
</evidence>
<comment type="subcellular location">
    <subcellularLocation>
        <location evidence="1 9">Cell inner membrane</location>
        <topology evidence="1 9">Multi-pass membrane protein</topology>
    </subcellularLocation>
</comment>
<comment type="similarity">
    <text evidence="8 9">Belongs to the TRAP transporter small permease family.</text>
</comment>
<evidence type="ECO:0000313" key="11">
    <source>
        <dbReference type="EMBL" id="MBB4017518.1"/>
    </source>
</evidence>
<dbReference type="GO" id="GO:0022857">
    <property type="term" value="F:transmembrane transporter activity"/>
    <property type="evidence" value="ECO:0007669"/>
    <property type="project" value="UniProtKB-UniRule"/>
</dbReference>
<dbReference type="InterPro" id="IPR055348">
    <property type="entry name" value="DctQ"/>
</dbReference>
<keyword evidence="7 9" id="KW-0472">Membrane</keyword>
<proteinExistence type="inferred from homology"/>
<evidence type="ECO:0000256" key="2">
    <source>
        <dbReference type="ARBA" id="ARBA00022448"/>
    </source>
</evidence>
<keyword evidence="4 9" id="KW-0997">Cell inner membrane</keyword>
<evidence type="ECO:0000313" key="12">
    <source>
        <dbReference type="Proteomes" id="UP000577362"/>
    </source>
</evidence>
<feature type="transmembrane region" description="Helical" evidence="9">
    <location>
        <begin position="51"/>
        <end position="69"/>
    </location>
</feature>
<dbReference type="InterPro" id="IPR007387">
    <property type="entry name" value="TRAP_DctQ"/>
</dbReference>
<organism evidence="11 12">
    <name type="scientific">Chelatococcus caeni</name>
    <dbReference type="NCBI Taxonomy" id="1348468"/>
    <lineage>
        <taxon>Bacteria</taxon>
        <taxon>Pseudomonadati</taxon>
        <taxon>Pseudomonadota</taxon>
        <taxon>Alphaproteobacteria</taxon>
        <taxon>Hyphomicrobiales</taxon>
        <taxon>Chelatococcaceae</taxon>
        <taxon>Chelatococcus</taxon>
    </lineage>
</organism>
<keyword evidence="3" id="KW-1003">Cell membrane</keyword>
<sequence>MLQILARVDDAVRRVEYHLLWTLLGIIAATLLAAVFFRYVLASPFTWTEELVTILFTWMVFIGASACFASHQHIRVDSLPRIAPLPVRVALGILSVLACFLILGICVRYGLLYAQRVANDRTPMMNLSFSVVALALPVTSVAAMLHILRETLSSGPERVLMSTMEMAEDEPGAPL</sequence>
<dbReference type="GO" id="GO:0005886">
    <property type="term" value="C:plasma membrane"/>
    <property type="evidence" value="ECO:0007669"/>
    <property type="project" value="UniProtKB-SubCell"/>
</dbReference>
<dbReference type="PANTHER" id="PTHR35011:SF2">
    <property type="entry name" value="2,3-DIKETO-L-GULONATE TRAP TRANSPORTER SMALL PERMEASE PROTEIN YIAM"/>
    <property type="match status" value="1"/>
</dbReference>
<dbReference type="RefSeq" id="WP_019400742.1">
    <property type="nucleotide sequence ID" value="NZ_JACIEN010000002.1"/>
</dbReference>
<feature type="transmembrane region" description="Helical" evidence="9">
    <location>
        <begin position="89"/>
        <end position="112"/>
    </location>
</feature>
<evidence type="ECO:0000256" key="4">
    <source>
        <dbReference type="ARBA" id="ARBA00022519"/>
    </source>
</evidence>
<evidence type="ECO:0000256" key="5">
    <source>
        <dbReference type="ARBA" id="ARBA00022692"/>
    </source>
</evidence>
<evidence type="ECO:0000256" key="8">
    <source>
        <dbReference type="ARBA" id="ARBA00038436"/>
    </source>
</evidence>
<dbReference type="Pfam" id="PF04290">
    <property type="entry name" value="DctQ"/>
    <property type="match status" value="1"/>
</dbReference>